<feature type="compositionally biased region" description="Low complexity" evidence="5">
    <location>
        <begin position="345"/>
        <end position="360"/>
    </location>
</feature>
<evidence type="ECO:0000256" key="2">
    <source>
        <dbReference type="ARBA" id="ARBA00022490"/>
    </source>
</evidence>
<feature type="compositionally biased region" description="Basic and acidic residues" evidence="5">
    <location>
        <begin position="293"/>
        <end position="303"/>
    </location>
</feature>
<evidence type="ECO:0000256" key="3">
    <source>
        <dbReference type="ARBA" id="ARBA00022614"/>
    </source>
</evidence>
<accession>A0A2R6WEL4</accession>
<evidence type="ECO:0000256" key="5">
    <source>
        <dbReference type="SAM" id="MobiDB-lite"/>
    </source>
</evidence>
<dbReference type="GO" id="GO:0005634">
    <property type="term" value="C:nucleus"/>
    <property type="evidence" value="ECO:0000318"/>
    <property type="project" value="GO_Central"/>
</dbReference>
<keyword evidence="7" id="KW-1185">Reference proteome</keyword>
<dbReference type="AlphaFoldDB" id="A0A2R6WEL4"/>
<dbReference type="EMBL" id="KZ772773">
    <property type="protein sequence ID" value="PTQ32280.1"/>
    <property type="molecule type" value="Genomic_DNA"/>
</dbReference>
<reference evidence="7" key="1">
    <citation type="journal article" date="2017" name="Cell">
        <title>Insights into land plant evolution garnered from the Marchantia polymorpha genome.</title>
        <authorList>
            <person name="Bowman J.L."/>
            <person name="Kohchi T."/>
            <person name="Yamato K.T."/>
            <person name="Jenkins J."/>
            <person name="Shu S."/>
            <person name="Ishizaki K."/>
            <person name="Yamaoka S."/>
            <person name="Nishihama R."/>
            <person name="Nakamura Y."/>
            <person name="Berger F."/>
            <person name="Adam C."/>
            <person name="Aki S.S."/>
            <person name="Althoff F."/>
            <person name="Araki T."/>
            <person name="Arteaga-Vazquez M.A."/>
            <person name="Balasubrmanian S."/>
            <person name="Barry K."/>
            <person name="Bauer D."/>
            <person name="Boehm C.R."/>
            <person name="Briginshaw L."/>
            <person name="Caballero-Perez J."/>
            <person name="Catarino B."/>
            <person name="Chen F."/>
            <person name="Chiyoda S."/>
            <person name="Chovatia M."/>
            <person name="Davies K.M."/>
            <person name="Delmans M."/>
            <person name="Demura T."/>
            <person name="Dierschke T."/>
            <person name="Dolan L."/>
            <person name="Dorantes-Acosta A.E."/>
            <person name="Eklund D.M."/>
            <person name="Florent S.N."/>
            <person name="Flores-Sandoval E."/>
            <person name="Fujiyama A."/>
            <person name="Fukuzawa H."/>
            <person name="Galik B."/>
            <person name="Grimanelli D."/>
            <person name="Grimwood J."/>
            <person name="Grossniklaus U."/>
            <person name="Hamada T."/>
            <person name="Haseloff J."/>
            <person name="Hetherington A.J."/>
            <person name="Higo A."/>
            <person name="Hirakawa Y."/>
            <person name="Hundley H.N."/>
            <person name="Ikeda Y."/>
            <person name="Inoue K."/>
            <person name="Inoue S.I."/>
            <person name="Ishida S."/>
            <person name="Jia Q."/>
            <person name="Kakita M."/>
            <person name="Kanazawa T."/>
            <person name="Kawai Y."/>
            <person name="Kawashima T."/>
            <person name="Kennedy M."/>
            <person name="Kinose K."/>
            <person name="Kinoshita T."/>
            <person name="Kohara Y."/>
            <person name="Koide E."/>
            <person name="Komatsu K."/>
            <person name="Kopischke S."/>
            <person name="Kubo M."/>
            <person name="Kyozuka J."/>
            <person name="Lagercrantz U."/>
            <person name="Lin S.S."/>
            <person name="Lindquist E."/>
            <person name="Lipzen A.M."/>
            <person name="Lu C.W."/>
            <person name="De Luna E."/>
            <person name="Martienssen R.A."/>
            <person name="Minamino N."/>
            <person name="Mizutani M."/>
            <person name="Mizutani M."/>
            <person name="Mochizuki N."/>
            <person name="Monte I."/>
            <person name="Mosher R."/>
            <person name="Nagasaki H."/>
            <person name="Nakagami H."/>
            <person name="Naramoto S."/>
            <person name="Nishitani K."/>
            <person name="Ohtani M."/>
            <person name="Okamoto T."/>
            <person name="Okumura M."/>
            <person name="Phillips J."/>
            <person name="Pollak B."/>
            <person name="Reinders A."/>
            <person name="Rovekamp M."/>
            <person name="Sano R."/>
            <person name="Sawa S."/>
            <person name="Schmid M.W."/>
            <person name="Shirakawa M."/>
            <person name="Solano R."/>
            <person name="Spunde A."/>
            <person name="Suetsugu N."/>
            <person name="Sugano S."/>
            <person name="Sugiyama A."/>
            <person name="Sun R."/>
            <person name="Suzuki Y."/>
            <person name="Takenaka M."/>
            <person name="Takezawa D."/>
            <person name="Tomogane H."/>
            <person name="Tsuzuki M."/>
            <person name="Ueda T."/>
            <person name="Umeda M."/>
            <person name="Ward J.M."/>
            <person name="Watanabe Y."/>
            <person name="Yazaki K."/>
            <person name="Yokoyama R."/>
            <person name="Yoshitake Y."/>
            <person name="Yotsui I."/>
            <person name="Zachgo S."/>
            <person name="Schmutz J."/>
        </authorList>
    </citation>
    <scope>NUCLEOTIDE SEQUENCE [LARGE SCALE GENOMIC DNA]</scope>
    <source>
        <strain evidence="7">Tak-1</strain>
    </source>
</reference>
<keyword evidence="4" id="KW-0677">Repeat</keyword>
<feature type="region of interest" description="Disordered" evidence="5">
    <location>
        <begin position="283"/>
        <end position="401"/>
    </location>
</feature>
<feature type="region of interest" description="Disordered" evidence="5">
    <location>
        <begin position="1190"/>
        <end position="1209"/>
    </location>
</feature>
<feature type="region of interest" description="Disordered" evidence="5">
    <location>
        <begin position="422"/>
        <end position="489"/>
    </location>
</feature>
<evidence type="ECO:0000313" key="6">
    <source>
        <dbReference type="EMBL" id="PTQ32280.1"/>
    </source>
</evidence>
<dbReference type="Proteomes" id="UP000244005">
    <property type="component" value="Unassembled WGS sequence"/>
</dbReference>
<dbReference type="Gene3D" id="3.80.10.10">
    <property type="entry name" value="Ribonuclease Inhibitor"/>
    <property type="match status" value="2"/>
</dbReference>
<gene>
    <name evidence="6" type="ORF">MARPO_0101s0067</name>
</gene>
<evidence type="ECO:0000256" key="1">
    <source>
        <dbReference type="ARBA" id="ARBA00004496"/>
    </source>
</evidence>
<dbReference type="InterPro" id="IPR003591">
    <property type="entry name" value="Leu-rich_rpt_typical-subtyp"/>
</dbReference>
<proteinExistence type="predicted"/>
<protein>
    <submittedName>
        <fullName evidence="6">Uncharacterized protein</fullName>
    </submittedName>
</protein>
<feature type="region of interest" description="Disordered" evidence="5">
    <location>
        <begin position="532"/>
        <end position="581"/>
    </location>
</feature>
<dbReference type="InterPro" id="IPR032675">
    <property type="entry name" value="LRR_dom_sf"/>
</dbReference>
<dbReference type="PANTHER" id="PTHR22710:SF2">
    <property type="entry name" value="X-RAY RADIATION RESISTANCE-ASSOCIATED PROTEIN 1"/>
    <property type="match status" value="1"/>
</dbReference>
<keyword evidence="3" id="KW-0433">Leucine-rich repeat</keyword>
<dbReference type="OrthoDB" id="294180at2759"/>
<dbReference type="GO" id="GO:0005737">
    <property type="term" value="C:cytoplasm"/>
    <property type="evidence" value="ECO:0007669"/>
    <property type="project" value="UniProtKB-SubCell"/>
</dbReference>
<dbReference type="SUPFAM" id="SSF52058">
    <property type="entry name" value="L domain-like"/>
    <property type="match status" value="1"/>
</dbReference>
<sequence length="1218" mass="133542">MSESPTTENSVTPSPPQSREGAAESSSSPEKDPKAPRKSVYFEQTSESGPPAAAGSRRSSLAKDNVGTESKVSEPSPANVEEKTEPQPPRVQESEPSETSTDAPPPAGVDAPSNISTGAQEKEPQGPESLPDSTQASSPSEPSQPLTPQQQSAESPSPNTPPKRASITDPEQIQTSLPAVDGEATSSSDPENMSGKGRRMSRRASTMGPGGKSRRKSSVYKEIVGSIEKKKGPIVPDKLGFGSSEDRKAVMVEVKRRGSTAVPKEPEDVQKPVEVKKVVPQGLGFGSSARRTTIFDKDDTYSKEKRKSVFSKEDEKDMAGGSKGRRVSQMKDPGSLIDPRAVSSATTATTGTTATTMTATPPEDGDAKAGEGAPQDMNQQASDQQQIEPTDGKQLSSDELQQLVVGEQQLLQDISQEGESPVYTMVVGAAEKPPPGDLGSPGGNEDSESDEGARPKFMRDRAPSIYERAPSIKYNNARAPSIDSIPLDDNEGLTSTLLGGKVDEPLRNELENWLSSAIHRVDNNLSSNWAEPVLRHDKDSPRRTSEPPRAPRNTLVAQPDSSSTSSKDLSRRPSMTSLRNMQRSSVLSMNILAGTLSDENKLLNTWELTDPTPSPKQEMQDYSAPETAILTPKVVVSSGGEQRDSHWTPETAEEGLRRLQREVEQRAWATNIAKKSPRLLLPDSLRKRKKPAESVAASDYLHSESGQGPPVQDKILNKDLLCRYGGTEDAAKLKNAGLSGLNIVGVAESDLAQFSNLQCLDLSINQLNMQDLCALSQLRKLSLMSNQIYHLRLPSGHFNQLQALDLSYNLLGGSAIVDLSNLPVLETLNVNHNSIAEIPEAAGGQTWSFPRLRIFSAAHNFIKSRSLLPLSKIPRLEKLLLPHNRIRGVPDEINEIGMDFPRLKILDLTNNTVADSHRLTPLLRCRSLKQLLLLETPIARKLVCDGANKLLDSARPILQHILRAQQAGQNWITEQSPPEKAQFEEKMHIIPQFKAPEIKLFDSKAEQEMAYVFKYTSEDIRKEAGDKHCGLHQGYTSQILPFIDDFGEPVMSISETREWDRVPSEVATSDIPPSMDEAMDNIQISTNLTQNHLTDASAAITCLQNTLGVPFREVEFNPKHYLTMTKSGIIRVNEYRLGNQELTSPRKDAVYLAQRFLYQAEVEERGKVHNVLERMRLHLAEMDDVLQETLIQPPPFSPPRKMSSVGDYTDSEGMLTFR</sequence>
<evidence type="ECO:0000256" key="4">
    <source>
        <dbReference type="ARBA" id="ARBA00022737"/>
    </source>
</evidence>
<feature type="compositionally biased region" description="Low complexity" evidence="5">
    <location>
        <begin position="375"/>
        <end position="386"/>
    </location>
</feature>
<name>A0A2R6WEL4_MARPO</name>
<dbReference type="SMART" id="SM00369">
    <property type="entry name" value="LRR_TYP"/>
    <property type="match status" value="3"/>
</dbReference>
<comment type="subcellular location">
    <subcellularLocation>
        <location evidence="1">Cytoplasm</location>
    </subcellularLocation>
</comment>
<organism evidence="6 7">
    <name type="scientific">Marchantia polymorpha</name>
    <name type="common">Common liverwort</name>
    <name type="synonym">Marchantia aquatica</name>
    <dbReference type="NCBI Taxonomy" id="3197"/>
    <lineage>
        <taxon>Eukaryota</taxon>
        <taxon>Viridiplantae</taxon>
        <taxon>Streptophyta</taxon>
        <taxon>Embryophyta</taxon>
        <taxon>Marchantiophyta</taxon>
        <taxon>Marchantiopsida</taxon>
        <taxon>Marchantiidae</taxon>
        <taxon>Marchantiales</taxon>
        <taxon>Marchantiaceae</taxon>
        <taxon>Marchantia</taxon>
    </lineage>
</organism>
<dbReference type="PANTHER" id="PTHR22710">
    <property type="entry name" value="X-RAY RADIATION RESISTANCE ASSOCIATED PROTEIN 1 XRRA1"/>
    <property type="match status" value="1"/>
</dbReference>
<feature type="region of interest" description="Disordered" evidence="5">
    <location>
        <begin position="1"/>
        <end position="219"/>
    </location>
</feature>
<keyword evidence="2" id="KW-0963">Cytoplasm</keyword>
<evidence type="ECO:0000313" key="7">
    <source>
        <dbReference type="Proteomes" id="UP000244005"/>
    </source>
</evidence>
<feature type="compositionally biased region" description="Polar residues" evidence="5">
    <location>
        <begin position="1"/>
        <end position="12"/>
    </location>
</feature>
<feature type="compositionally biased region" description="Polar residues" evidence="5">
    <location>
        <begin position="131"/>
        <end position="157"/>
    </location>
</feature>
<feature type="compositionally biased region" description="Basic and acidic residues" evidence="5">
    <location>
        <begin position="533"/>
        <end position="546"/>
    </location>
</feature>
<feature type="compositionally biased region" description="Basic and acidic residues" evidence="5">
    <location>
        <begin position="451"/>
        <end position="462"/>
    </location>
</feature>